<keyword evidence="6" id="KW-0175">Coiled coil</keyword>
<dbReference type="Pfam" id="PF02518">
    <property type="entry name" value="HATPase_c"/>
    <property type="match status" value="1"/>
</dbReference>
<organism evidence="8 9">
    <name type="scientific">Aquimarina spongiae</name>
    <dbReference type="NCBI Taxonomy" id="570521"/>
    <lineage>
        <taxon>Bacteria</taxon>
        <taxon>Pseudomonadati</taxon>
        <taxon>Bacteroidota</taxon>
        <taxon>Flavobacteriia</taxon>
        <taxon>Flavobacteriales</taxon>
        <taxon>Flavobacteriaceae</taxon>
        <taxon>Aquimarina</taxon>
    </lineage>
</organism>
<dbReference type="InterPro" id="IPR003661">
    <property type="entry name" value="HisK_dim/P_dom"/>
</dbReference>
<dbReference type="PANTHER" id="PTHR43304:SF1">
    <property type="entry name" value="PAC DOMAIN-CONTAINING PROTEIN"/>
    <property type="match status" value="1"/>
</dbReference>
<dbReference type="SUPFAM" id="SSF55785">
    <property type="entry name" value="PYP-like sensor domain (PAS domain)"/>
    <property type="match status" value="1"/>
</dbReference>
<name>A0A1M6GP53_9FLAO</name>
<accession>A0A1M6GP53</accession>
<reference evidence="9" key="1">
    <citation type="submission" date="2016-11" db="EMBL/GenBank/DDBJ databases">
        <authorList>
            <person name="Varghese N."/>
            <person name="Submissions S."/>
        </authorList>
    </citation>
    <scope>NUCLEOTIDE SEQUENCE [LARGE SCALE GENOMIC DNA]</scope>
    <source>
        <strain evidence="9">DSM 22623</strain>
    </source>
</reference>
<evidence type="ECO:0000256" key="3">
    <source>
        <dbReference type="ARBA" id="ARBA00022553"/>
    </source>
</evidence>
<evidence type="ECO:0000256" key="1">
    <source>
        <dbReference type="ARBA" id="ARBA00000085"/>
    </source>
</evidence>
<dbReference type="PRINTS" id="PR00344">
    <property type="entry name" value="BCTRLSENSOR"/>
</dbReference>
<dbReference type="InterPro" id="IPR036890">
    <property type="entry name" value="HATPase_C_sf"/>
</dbReference>
<dbReference type="InterPro" id="IPR036097">
    <property type="entry name" value="HisK_dim/P_sf"/>
</dbReference>
<dbReference type="InterPro" id="IPR035965">
    <property type="entry name" value="PAS-like_dom_sf"/>
</dbReference>
<evidence type="ECO:0000313" key="9">
    <source>
        <dbReference type="Proteomes" id="UP000184432"/>
    </source>
</evidence>
<evidence type="ECO:0000256" key="4">
    <source>
        <dbReference type="ARBA" id="ARBA00022679"/>
    </source>
</evidence>
<dbReference type="Proteomes" id="UP000184432">
    <property type="component" value="Unassembled WGS sequence"/>
</dbReference>
<keyword evidence="5 8" id="KW-0418">Kinase</keyword>
<dbReference type="OrthoDB" id="9796457at2"/>
<feature type="domain" description="Histidine kinase" evidence="7">
    <location>
        <begin position="291"/>
        <end position="514"/>
    </location>
</feature>
<dbReference type="CDD" id="cd00082">
    <property type="entry name" value="HisKA"/>
    <property type="match status" value="1"/>
</dbReference>
<dbReference type="Gene3D" id="3.30.450.20">
    <property type="entry name" value="PAS domain"/>
    <property type="match status" value="1"/>
</dbReference>
<keyword evidence="4" id="KW-0808">Transferase</keyword>
<dbReference type="PANTHER" id="PTHR43304">
    <property type="entry name" value="PHYTOCHROME-LIKE PROTEIN CPH1"/>
    <property type="match status" value="1"/>
</dbReference>
<protein>
    <recommendedName>
        <fullName evidence="2">histidine kinase</fullName>
        <ecNumber evidence="2">2.7.13.3</ecNumber>
    </recommendedName>
</protein>
<keyword evidence="9" id="KW-1185">Reference proteome</keyword>
<keyword evidence="3" id="KW-0597">Phosphoprotein</keyword>
<dbReference type="Gene3D" id="1.10.287.130">
    <property type="match status" value="1"/>
</dbReference>
<dbReference type="PROSITE" id="PS50109">
    <property type="entry name" value="HIS_KIN"/>
    <property type="match status" value="1"/>
</dbReference>
<feature type="coiled-coil region" evidence="6">
    <location>
        <begin position="264"/>
        <end position="291"/>
    </location>
</feature>
<dbReference type="SUPFAM" id="SSF55874">
    <property type="entry name" value="ATPase domain of HSP90 chaperone/DNA topoisomerase II/histidine kinase"/>
    <property type="match status" value="1"/>
</dbReference>
<dbReference type="STRING" id="570521.SAMN04488508_105379"/>
<proteinExistence type="predicted"/>
<sequence>MAFRNNISSHLDSAEFLKSLIERSDSIISYFTPIFETNQIVDFNLDYITANFDKYINDHVDTITNKLVSTVFPIIFENGIFEIYQACFYKEGFEITYEREFNFGNKKVWFESKAIKQGNGITVTSKDITQLKSTESKLRDSLKNLEFQNTILNDSESISKTASFRWNIKKNIWMFSDNINRLFDYDQDSDQFKTDGFFNFLNDHKKRELKAKINALQYEDVLPPFEFSIESKIKKIRSFYLTAHFIPSKDGQMMLGVVQDVTEIIESQQLLRQKNEELLKINEELDSFNHIASHDLQEPLRKIRMFISRIQGMDATSFPKDSLKYLEKINLSATRMQELILHLLTYSRIGKKLIPFEKLSLDHILKESLIEFEEDIQKENIDLKIQRLPDITGIPFLVKQLFINLISNAIKFRKTNTPHKVSIFYTIINLPGETSENGNFHEVTIEDNGIGFDPKHKTSIFKLFNRLHEKTEYHGTGIGLAICKKIMDSHNGFITANSEPNNGSEFKMYFPIVKHLGITN</sequence>
<dbReference type="EMBL" id="FQYP01000005">
    <property type="protein sequence ID" value="SHJ11761.1"/>
    <property type="molecule type" value="Genomic_DNA"/>
</dbReference>
<comment type="catalytic activity">
    <reaction evidence="1">
        <text>ATP + protein L-histidine = ADP + protein N-phospho-L-histidine.</text>
        <dbReference type="EC" id="2.7.13.3"/>
    </reaction>
</comment>
<dbReference type="InterPro" id="IPR003594">
    <property type="entry name" value="HATPase_dom"/>
</dbReference>
<dbReference type="SMART" id="SM00388">
    <property type="entry name" value="HisKA"/>
    <property type="match status" value="1"/>
</dbReference>
<dbReference type="InterPro" id="IPR004358">
    <property type="entry name" value="Sig_transdc_His_kin-like_C"/>
</dbReference>
<gene>
    <name evidence="8" type="ORF">SAMN04488508_105379</name>
</gene>
<evidence type="ECO:0000256" key="5">
    <source>
        <dbReference type="ARBA" id="ARBA00022777"/>
    </source>
</evidence>
<dbReference type="InterPro" id="IPR005467">
    <property type="entry name" value="His_kinase_dom"/>
</dbReference>
<dbReference type="RefSeq" id="WP_073316574.1">
    <property type="nucleotide sequence ID" value="NZ_FQYP01000005.1"/>
</dbReference>
<evidence type="ECO:0000256" key="2">
    <source>
        <dbReference type="ARBA" id="ARBA00012438"/>
    </source>
</evidence>
<dbReference type="EC" id="2.7.13.3" evidence="2"/>
<evidence type="ECO:0000259" key="7">
    <source>
        <dbReference type="PROSITE" id="PS50109"/>
    </source>
</evidence>
<evidence type="ECO:0000256" key="6">
    <source>
        <dbReference type="SAM" id="Coils"/>
    </source>
</evidence>
<dbReference type="Gene3D" id="3.30.565.10">
    <property type="entry name" value="Histidine kinase-like ATPase, C-terminal domain"/>
    <property type="match status" value="1"/>
</dbReference>
<dbReference type="AlphaFoldDB" id="A0A1M6GP53"/>
<dbReference type="Pfam" id="PF00512">
    <property type="entry name" value="HisKA"/>
    <property type="match status" value="1"/>
</dbReference>
<dbReference type="GO" id="GO:0000155">
    <property type="term" value="F:phosphorelay sensor kinase activity"/>
    <property type="evidence" value="ECO:0007669"/>
    <property type="project" value="InterPro"/>
</dbReference>
<dbReference type="InterPro" id="IPR052162">
    <property type="entry name" value="Sensor_kinase/Photoreceptor"/>
</dbReference>
<dbReference type="SMART" id="SM00387">
    <property type="entry name" value="HATPase_c"/>
    <property type="match status" value="1"/>
</dbReference>
<evidence type="ECO:0000313" key="8">
    <source>
        <dbReference type="EMBL" id="SHJ11761.1"/>
    </source>
</evidence>
<dbReference type="SUPFAM" id="SSF47384">
    <property type="entry name" value="Homodimeric domain of signal transducing histidine kinase"/>
    <property type="match status" value="1"/>
</dbReference>